<dbReference type="AlphaFoldDB" id="Q2SCA6"/>
<gene>
    <name evidence="3" type="ordered locus">HCH_05035</name>
</gene>
<dbReference type="OrthoDB" id="5298023at2"/>
<proteinExistence type="predicted"/>
<dbReference type="Pfam" id="PF12804">
    <property type="entry name" value="NTP_transf_3"/>
    <property type="match status" value="1"/>
</dbReference>
<sequence>MGWLVLAAGQSRRFGADKLTAQMRDGRALLAHTLAALTATEQPLLAVVRPGHNAVTALLDRLDVPYTVCPHAEAGMGASLAWGVSQVKDWMFCGVALADMPYIRSGTLAALHERGGEERIVAPFYHERQGHPVIFGRRFYPQLMALGGDAGAKSVLQRYSDALLRLDVEDRGVLCDVDTPDDIHEARQEGVAYSLS</sequence>
<dbReference type="SUPFAM" id="SSF53448">
    <property type="entry name" value="Nucleotide-diphospho-sugar transferases"/>
    <property type="match status" value="1"/>
</dbReference>
<dbReference type="HOGENOM" id="CLU_061980_4_1_6"/>
<dbReference type="PANTHER" id="PTHR43777">
    <property type="entry name" value="MOLYBDENUM COFACTOR CYTIDYLYLTRANSFERASE"/>
    <property type="match status" value="1"/>
</dbReference>
<dbReference type="Proteomes" id="UP000000238">
    <property type="component" value="Chromosome"/>
</dbReference>
<dbReference type="GO" id="GO:0016779">
    <property type="term" value="F:nucleotidyltransferase activity"/>
    <property type="evidence" value="ECO:0007669"/>
    <property type="project" value="UniProtKB-ARBA"/>
</dbReference>
<feature type="domain" description="MobA-like NTP transferase" evidence="2">
    <location>
        <begin position="4"/>
        <end position="160"/>
    </location>
</feature>
<dbReference type="EMBL" id="CP000155">
    <property type="protein sequence ID" value="ABC31718.1"/>
    <property type="molecule type" value="Genomic_DNA"/>
</dbReference>
<dbReference type="eggNOG" id="COG2068">
    <property type="taxonomic scope" value="Bacteria"/>
</dbReference>
<evidence type="ECO:0000313" key="4">
    <source>
        <dbReference type="Proteomes" id="UP000000238"/>
    </source>
</evidence>
<keyword evidence="1" id="KW-0460">Magnesium</keyword>
<evidence type="ECO:0000313" key="3">
    <source>
        <dbReference type="EMBL" id="ABC31718.1"/>
    </source>
</evidence>
<dbReference type="CDD" id="cd04182">
    <property type="entry name" value="GT_2_like_f"/>
    <property type="match status" value="1"/>
</dbReference>
<evidence type="ECO:0000256" key="1">
    <source>
        <dbReference type="ARBA" id="ARBA00022842"/>
    </source>
</evidence>
<dbReference type="PANTHER" id="PTHR43777:SF1">
    <property type="entry name" value="MOLYBDENUM COFACTOR CYTIDYLYLTRANSFERASE"/>
    <property type="match status" value="1"/>
</dbReference>
<dbReference type="RefSeq" id="WP_011398783.1">
    <property type="nucleotide sequence ID" value="NC_007645.1"/>
</dbReference>
<dbReference type="InterPro" id="IPR025877">
    <property type="entry name" value="MobA-like_NTP_Trfase"/>
</dbReference>
<evidence type="ECO:0000259" key="2">
    <source>
        <dbReference type="Pfam" id="PF12804"/>
    </source>
</evidence>
<dbReference type="KEGG" id="hch:HCH_05035"/>
<organism evidence="3 4">
    <name type="scientific">Hahella chejuensis (strain KCTC 2396)</name>
    <dbReference type="NCBI Taxonomy" id="349521"/>
    <lineage>
        <taxon>Bacteria</taxon>
        <taxon>Pseudomonadati</taxon>
        <taxon>Pseudomonadota</taxon>
        <taxon>Gammaproteobacteria</taxon>
        <taxon>Oceanospirillales</taxon>
        <taxon>Hahellaceae</taxon>
        <taxon>Hahella</taxon>
    </lineage>
</organism>
<reference evidence="3 4" key="1">
    <citation type="journal article" date="2005" name="Nucleic Acids Res.">
        <title>Genomic blueprint of Hahella chejuensis, a marine microbe producing an algicidal agent.</title>
        <authorList>
            <person name="Jeong H."/>
            <person name="Yim J.H."/>
            <person name="Lee C."/>
            <person name="Choi S.-H."/>
            <person name="Park Y.K."/>
            <person name="Yoon S.H."/>
            <person name="Hur C.-G."/>
            <person name="Kang H.-Y."/>
            <person name="Kim D."/>
            <person name="Lee H.H."/>
            <person name="Park K.H."/>
            <person name="Park S.-H."/>
            <person name="Park H.-S."/>
            <person name="Lee H.K."/>
            <person name="Oh T.K."/>
            <person name="Kim J.F."/>
        </authorList>
    </citation>
    <scope>NUCLEOTIDE SEQUENCE [LARGE SCALE GENOMIC DNA]</scope>
    <source>
        <strain evidence="3 4">KCTC 2396</strain>
    </source>
</reference>
<protein>
    <submittedName>
        <fullName evidence="3">Uncharacterized MobA-related protein</fullName>
    </submittedName>
</protein>
<accession>Q2SCA6</accession>
<dbReference type="InterPro" id="IPR029044">
    <property type="entry name" value="Nucleotide-diphossugar_trans"/>
</dbReference>
<dbReference type="STRING" id="349521.HCH_05035"/>
<keyword evidence="4" id="KW-1185">Reference proteome</keyword>
<dbReference type="Gene3D" id="3.90.550.10">
    <property type="entry name" value="Spore Coat Polysaccharide Biosynthesis Protein SpsA, Chain A"/>
    <property type="match status" value="1"/>
</dbReference>
<name>Q2SCA6_HAHCH</name>